<keyword evidence="3" id="KW-1185">Reference proteome</keyword>
<dbReference type="Proteomes" id="UP000029424">
    <property type="component" value="Chromosome 2"/>
</dbReference>
<evidence type="ECO:0000313" key="3">
    <source>
        <dbReference type="Proteomes" id="UP000029424"/>
    </source>
</evidence>
<dbReference type="AlphaFoldDB" id="A0AAI8BBT0"/>
<feature type="compositionally biased region" description="Basic and acidic residues" evidence="1">
    <location>
        <begin position="16"/>
        <end position="32"/>
    </location>
</feature>
<evidence type="ECO:0000313" key="2">
    <source>
        <dbReference type="EMBL" id="AIO69328.1"/>
    </source>
</evidence>
<protein>
    <submittedName>
        <fullName evidence="2">Uncharacterized protein</fullName>
    </submittedName>
</protein>
<feature type="region of interest" description="Disordered" evidence="1">
    <location>
        <begin position="1"/>
        <end position="32"/>
    </location>
</feature>
<organism evidence="2 3">
    <name type="scientific">Burkholderia oklahomensis</name>
    <dbReference type="NCBI Taxonomy" id="342113"/>
    <lineage>
        <taxon>Bacteria</taxon>
        <taxon>Pseudomonadati</taxon>
        <taxon>Pseudomonadota</taxon>
        <taxon>Betaproteobacteria</taxon>
        <taxon>Burkholderiales</taxon>
        <taxon>Burkholderiaceae</taxon>
        <taxon>Burkholderia</taxon>
        <taxon>pseudomallei group</taxon>
    </lineage>
</organism>
<reference evidence="2 3" key="1">
    <citation type="submission" date="2014-06" db="EMBL/GenBank/DDBJ databases">
        <authorList>
            <person name="Bishop-Lilly K.A."/>
            <person name="Broomall S.M."/>
            <person name="Chain P.S."/>
            <person name="Chertkov O."/>
            <person name="Coyne S.R."/>
            <person name="Daligault H.E."/>
            <person name="Davenport K.W."/>
            <person name="Erkkila T."/>
            <person name="Frey K.G."/>
            <person name="Gibbons H.S."/>
            <person name="Gu W."/>
            <person name="Jaissle J."/>
            <person name="Johnson S.L."/>
            <person name="Koroleva G.I."/>
            <person name="Ladner J.T."/>
            <person name="Lo C.-C."/>
            <person name="Minogue T.D."/>
            <person name="Munk C."/>
            <person name="Palacios G.F."/>
            <person name="Redden C.L."/>
            <person name="Rosenzweig C.N."/>
            <person name="Scholz M.B."/>
            <person name="Teshima H."/>
            <person name="Xu Y."/>
        </authorList>
    </citation>
    <scope>NUCLEOTIDE SEQUENCE [LARGE SCALE GENOMIC DNA]</scope>
    <source>
        <strain evidence="2 3">EO147</strain>
    </source>
</reference>
<dbReference type="KEGG" id="bok:DM82_5141"/>
<name>A0AAI8BBT0_9BURK</name>
<sequence>MQPISPRGLNLSHPLSAEKRARFRNPGDRVQY</sequence>
<dbReference type="EMBL" id="CP008727">
    <property type="protein sequence ID" value="AIO69328.1"/>
    <property type="molecule type" value="Genomic_DNA"/>
</dbReference>
<accession>A0AAI8BBT0</accession>
<gene>
    <name evidence="2" type="ORF">DM82_5141</name>
</gene>
<evidence type="ECO:0000256" key="1">
    <source>
        <dbReference type="SAM" id="MobiDB-lite"/>
    </source>
</evidence>
<proteinExistence type="predicted"/>